<dbReference type="InterPro" id="IPR050223">
    <property type="entry name" value="D-isomer_2-hydroxyacid_DH"/>
</dbReference>
<dbReference type="InterPro" id="IPR006140">
    <property type="entry name" value="D-isomer_DH_NAD-bd"/>
</dbReference>
<comment type="caution">
    <text evidence="5">The sequence shown here is derived from an EMBL/GenBank/DDBJ whole genome shotgun (WGS) entry which is preliminary data.</text>
</comment>
<dbReference type="InterPro" id="IPR036291">
    <property type="entry name" value="NAD(P)-bd_dom_sf"/>
</dbReference>
<organism evidence="5 6">
    <name type="scientific">Molorchus minor</name>
    <dbReference type="NCBI Taxonomy" id="1323400"/>
    <lineage>
        <taxon>Eukaryota</taxon>
        <taxon>Metazoa</taxon>
        <taxon>Ecdysozoa</taxon>
        <taxon>Arthropoda</taxon>
        <taxon>Hexapoda</taxon>
        <taxon>Insecta</taxon>
        <taxon>Pterygota</taxon>
        <taxon>Neoptera</taxon>
        <taxon>Endopterygota</taxon>
        <taxon>Coleoptera</taxon>
        <taxon>Polyphaga</taxon>
        <taxon>Cucujiformia</taxon>
        <taxon>Chrysomeloidea</taxon>
        <taxon>Cerambycidae</taxon>
        <taxon>Lamiinae</taxon>
        <taxon>Monochamini</taxon>
        <taxon>Molorchus</taxon>
    </lineage>
</organism>
<dbReference type="PANTHER" id="PTHR10996:SF119">
    <property type="entry name" value="FI03731P-RELATED"/>
    <property type="match status" value="1"/>
</dbReference>
<dbReference type="Pfam" id="PF00389">
    <property type="entry name" value="2-Hacid_dh"/>
    <property type="match status" value="1"/>
</dbReference>
<evidence type="ECO:0000259" key="3">
    <source>
        <dbReference type="Pfam" id="PF00389"/>
    </source>
</evidence>
<evidence type="ECO:0000259" key="4">
    <source>
        <dbReference type="Pfam" id="PF02826"/>
    </source>
</evidence>
<evidence type="ECO:0000313" key="6">
    <source>
        <dbReference type="Proteomes" id="UP001162164"/>
    </source>
</evidence>
<feature type="non-terminal residue" evidence="5">
    <location>
        <position position="1"/>
    </location>
</feature>
<protein>
    <recommendedName>
        <fullName evidence="7">Glyoxylate reductase</fullName>
    </recommendedName>
</protein>
<dbReference type="SUPFAM" id="SSF52283">
    <property type="entry name" value="Formate/glycerate dehydrogenase catalytic domain-like"/>
    <property type="match status" value="1"/>
</dbReference>
<evidence type="ECO:0000256" key="2">
    <source>
        <dbReference type="RuleBase" id="RU003719"/>
    </source>
</evidence>
<reference evidence="5" key="1">
    <citation type="journal article" date="2023" name="Insect Mol. Biol.">
        <title>Genome sequencing provides insights into the evolution of gene families encoding plant cell wall-degrading enzymes in longhorned beetles.</title>
        <authorList>
            <person name="Shin N.R."/>
            <person name="Okamura Y."/>
            <person name="Kirsch R."/>
            <person name="Pauchet Y."/>
        </authorList>
    </citation>
    <scope>NUCLEOTIDE SEQUENCE</scope>
    <source>
        <strain evidence="5">MMC_N1</strain>
    </source>
</reference>
<dbReference type="Proteomes" id="UP001162164">
    <property type="component" value="Unassembled WGS sequence"/>
</dbReference>
<feature type="domain" description="D-isomer specific 2-hydroxyacid dehydrogenase NAD-binding" evidence="4">
    <location>
        <begin position="119"/>
        <end position="170"/>
    </location>
</feature>
<dbReference type="SUPFAM" id="SSF51735">
    <property type="entry name" value="NAD(P)-binding Rossmann-fold domains"/>
    <property type="match status" value="1"/>
</dbReference>
<keyword evidence="1 2" id="KW-0560">Oxidoreductase</keyword>
<feature type="domain" description="D-isomer specific 2-hydroxyacid dehydrogenase catalytic" evidence="3">
    <location>
        <begin position="16"/>
        <end position="115"/>
    </location>
</feature>
<evidence type="ECO:0000256" key="1">
    <source>
        <dbReference type="ARBA" id="ARBA00023002"/>
    </source>
</evidence>
<dbReference type="EMBL" id="JAPWTJ010004341">
    <property type="protein sequence ID" value="KAJ8945971.1"/>
    <property type="molecule type" value="Genomic_DNA"/>
</dbReference>
<dbReference type="PANTHER" id="PTHR10996">
    <property type="entry name" value="2-HYDROXYACID DEHYDROGENASE-RELATED"/>
    <property type="match status" value="1"/>
</dbReference>
<dbReference type="Pfam" id="PF02826">
    <property type="entry name" value="2-Hacid_dh_C"/>
    <property type="match status" value="1"/>
</dbReference>
<keyword evidence="6" id="KW-1185">Reference proteome</keyword>
<gene>
    <name evidence="5" type="ORF">NQ317_000372</name>
</gene>
<dbReference type="Gene3D" id="3.40.50.720">
    <property type="entry name" value="NAD(P)-binding Rossmann-like Domain"/>
    <property type="match status" value="2"/>
</dbReference>
<comment type="similarity">
    <text evidence="2">Belongs to the D-isomer specific 2-hydroxyacid dehydrogenase family.</text>
</comment>
<evidence type="ECO:0008006" key="7">
    <source>
        <dbReference type="Google" id="ProtNLM"/>
    </source>
</evidence>
<accession>A0ABQ9IPU0</accession>
<sequence length="174" mass="19324">QLEWSPNGVETNRPKVLISNPTVPQIAYDLLERFCEIVQVENDNKEEVLSKVKGVHGIYWASHLRLDKDILDAAGDQLKTVSTMSSGYNHIDVQELKRRGIPLGNTPFVLDNAVAGIDQWKPHNRWLLGQDIAGSTVGIIGLGGIGQAIVKRLKGFNVGQFLYTGHREKDEGRN</sequence>
<dbReference type="InterPro" id="IPR006139">
    <property type="entry name" value="D-isomer_2_OHA_DH_cat_dom"/>
</dbReference>
<proteinExistence type="inferred from homology"/>
<evidence type="ECO:0000313" key="5">
    <source>
        <dbReference type="EMBL" id="KAJ8945971.1"/>
    </source>
</evidence>
<name>A0ABQ9IPU0_9CUCU</name>